<evidence type="ECO:0000256" key="10">
    <source>
        <dbReference type="ARBA" id="ARBA00022840"/>
    </source>
</evidence>
<keyword evidence="5 13" id="KW-0444">Lipid biosynthesis</keyword>
<dbReference type="SUPFAM" id="SSF52540">
    <property type="entry name" value="P-loop containing nucleoside triphosphate hydrolases"/>
    <property type="match status" value="1"/>
</dbReference>
<feature type="binding site" evidence="13">
    <location>
        <begin position="83"/>
        <end position="90"/>
    </location>
    <ligand>
        <name>ATP</name>
        <dbReference type="ChEBI" id="CHEBI:30616"/>
    </ligand>
</feature>
<dbReference type="PANTHER" id="PTHR42724">
    <property type="entry name" value="TETRAACYLDISACCHARIDE 4'-KINASE"/>
    <property type="match status" value="1"/>
</dbReference>
<keyword evidence="11 13" id="KW-0443">Lipid metabolism</keyword>
<keyword evidence="8 13" id="KW-0547">Nucleotide-binding</keyword>
<evidence type="ECO:0000256" key="4">
    <source>
        <dbReference type="ARBA" id="ARBA00016436"/>
    </source>
</evidence>
<dbReference type="InterPro" id="IPR003758">
    <property type="entry name" value="LpxK"/>
</dbReference>
<evidence type="ECO:0000313" key="16">
    <source>
        <dbReference type="Proteomes" id="UP001371218"/>
    </source>
</evidence>
<reference evidence="15 16" key="1">
    <citation type="submission" date="2024-04" db="EMBL/GenBank/DDBJ databases">
        <title>Novel species of the genus Ideonella isolated from streams.</title>
        <authorList>
            <person name="Lu H."/>
        </authorList>
    </citation>
    <scope>NUCLEOTIDE SEQUENCE [LARGE SCALE GENOMIC DNA]</scope>
    <source>
        <strain evidence="15 16">DXS29W</strain>
    </source>
</reference>
<dbReference type="EMBL" id="JBBUTG010000012">
    <property type="protein sequence ID" value="MEK8032819.1"/>
    <property type="molecule type" value="Genomic_DNA"/>
</dbReference>
<dbReference type="Proteomes" id="UP001371218">
    <property type="component" value="Unassembled WGS sequence"/>
</dbReference>
<evidence type="ECO:0000313" key="15">
    <source>
        <dbReference type="EMBL" id="MEK8032819.1"/>
    </source>
</evidence>
<dbReference type="InterPro" id="IPR027417">
    <property type="entry name" value="P-loop_NTPase"/>
</dbReference>
<evidence type="ECO:0000256" key="5">
    <source>
        <dbReference type="ARBA" id="ARBA00022516"/>
    </source>
</evidence>
<comment type="caution">
    <text evidence="15">The sequence shown here is derived from an EMBL/GenBank/DDBJ whole genome shotgun (WGS) entry which is preliminary data.</text>
</comment>
<proteinExistence type="inferred from homology"/>
<protein>
    <recommendedName>
        <fullName evidence="4 13">Tetraacyldisaccharide 4'-kinase</fullName>
        <ecNumber evidence="3 13">2.7.1.130</ecNumber>
    </recommendedName>
    <alternativeName>
        <fullName evidence="12 13">Lipid A 4'-kinase</fullName>
    </alternativeName>
</protein>
<evidence type="ECO:0000256" key="3">
    <source>
        <dbReference type="ARBA" id="ARBA00012071"/>
    </source>
</evidence>
<comment type="pathway">
    <text evidence="2 13">Glycolipid biosynthesis; lipid IV(A) biosynthesis; lipid IV(A) from (3R)-3-hydroxytetradecanoyl-[acyl-carrier-protein] and UDP-N-acetyl-alpha-D-glucosamine: step 6/6.</text>
</comment>
<gene>
    <name evidence="13 15" type="primary">lpxK</name>
    <name evidence="15" type="ORF">AACH06_18515</name>
</gene>
<dbReference type="GO" id="GO:0009029">
    <property type="term" value="F:lipid-A 4'-kinase activity"/>
    <property type="evidence" value="ECO:0007669"/>
    <property type="project" value="UniProtKB-EC"/>
</dbReference>
<evidence type="ECO:0000256" key="9">
    <source>
        <dbReference type="ARBA" id="ARBA00022777"/>
    </source>
</evidence>
<evidence type="ECO:0000256" key="8">
    <source>
        <dbReference type="ARBA" id="ARBA00022741"/>
    </source>
</evidence>
<evidence type="ECO:0000256" key="6">
    <source>
        <dbReference type="ARBA" id="ARBA00022556"/>
    </source>
</evidence>
<evidence type="ECO:0000256" key="7">
    <source>
        <dbReference type="ARBA" id="ARBA00022679"/>
    </source>
</evidence>
<dbReference type="PANTHER" id="PTHR42724:SF1">
    <property type="entry name" value="TETRAACYLDISACCHARIDE 4'-KINASE, MITOCHONDRIAL-RELATED"/>
    <property type="match status" value="1"/>
</dbReference>
<evidence type="ECO:0000256" key="14">
    <source>
        <dbReference type="SAM" id="MobiDB-lite"/>
    </source>
</evidence>
<name>A0ABU9BUK9_9BURK</name>
<organism evidence="15 16">
    <name type="scientific">Ideonella lacteola</name>
    <dbReference type="NCBI Taxonomy" id="2984193"/>
    <lineage>
        <taxon>Bacteria</taxon>
        <taxon>Pseudomonadati</taxon>
        <taxon>Pseudomonadota</taxon>
        <taxon>Betaproteobacteria</taxon>
        <taxon>Burkholderiales</taxon>
        <taxon>Sphaerotilaceae</taxon>
        <taxon>Ideonella</taxon>
    </lineage>
</organism>
<evidence type="ECO:0000256" key="2">
    <source>
        <dbReference type="ARBA" id="ARBA00004870"/>
    </source>
</evidence>
<sequence length="365" mass="39678">MADSEARGREQRAVASPPLAASSSGWSQRLQQHWWRPQVSGWMHALRPLAVLFQGLAALHRQSQLRQRPASVGRPVIVVGNLVVGGAGKTPTVIALIELLRRDGWRPGVVSRGYGRTNEAALVELDEHSEASDCGDEPLLIHRRTGAPVVVGRDRLAGARHLLERHPQVDVIVSDDGLQHHRLPRDVEVVVFDGRGAGNGLTLPAGPLRQPVPDSAAPHMLVVYNAAEPSTPLPGHVVRRQLAGAVALGPWWKGQQPQAVHPLSDWAGRRVLAAAGTGDPERFFRMLEEAGLTIDRLPLPDHARLTPPPWPTDTPDVFITEKDAVKLRPEAVGATRVWVVALDFALPPAFAQALRQRLPRTAHPA</sequence>
<dbReference type="NCBIfam" id="TIGR00682">
    <property type="entry name" value="lpxK"/>
    <property type="match status" value="1"/>
</dbReference>
<keyword evidence="9 13" id="KW-0418">Kinase</keyword>
<evidence type="ECO:0000256" key="11">
    <source>
        <dbReference type="ARBA" id="ARBA00023098"/>
    </source>
</evidence>
<feature type="compositionally biased region" description="Low complexity" evidence="14">
    <location>
        <begin position="13"/>
        <end position="24"/>
    </location>
</feature>
<keyword evidence="7 13" id="KW-0808">Transferase</keyword>
<keyword evidence="10 13" id="KW-0067">ATP-binding</keyword>
<accession>A0ABU9BUK9</accession>
<dbReference type="Pfam" id="PF02606">
    <property type="entry name" value="LpxK"/>
    <property type="match status" value="1"/>
</dbReference>
<dbReference type="HAMAP" id="MF_00409">
    <property type="entry name" value="LpxK"/>
    <property type="match status" value="1"/>
</dbReference>
<evidence type="ECO:0000256" key="1">
    <source>
        <dbReference type="ARBA" id="ARBA00002274"/>
    </source>
</evidence>
<keyword evidence="6 13" id="KW-0441">Lipid A biosynthesis</keyword>
<dbReference type="EC" id="2.7.1.130" evidence="3 13"/>
<comment type="function">
    <text evidence="1 13">Transfers the gamma-phosphate of ATP to the 4'-position of a tetraacyldisaccharide 1-phosphate intermediate (termed DS-1-P) to form tetraacyldisaccharide 1,4'-bis-phosphate (lipid IVA).</text>
</comment>
<keyword evidence="16" id="KW-1185">Reference proteome</keyword>
<evidence type="ECO:0000256" key="13">
    <source>
        <dbReference type="HAMAP-Rule" id="MF_00409"/>
    </source>
</evidence>
<comment type="catalytic activity">
    <reaction evidence="13">
        <text>a lipid A disaccharide + ATP = a lipid IVA + ADP + H(+)</text>
        <dbReference type="Rhea" id="RHEA:67840"/>
        <dbReference type="ChEBI" id="CHEBI:15378"/>
        <dbReference type="ChEBI" id="CHEBI:30616"/>
        <dbReference type="ChEBI" id="CHEBI:176343"/>
        <dbReference type="ChEBI" id="CHEBI:176425"/>
        <dbReference type="ChEBI" id="CHEBI:456216"/>
        <dbReference type="EC" id="2.7.1.130"/>
    </reaction>
</comment>
<feature type="compositionally biased region" description="Basic and acidic residues" evidence="14">
    <location>
        <begin position="1"/>
        <end position="12"/>
    </location>
</feature>
<comment type="similarity">
    <text evidence="13">Belongs to the LpxK family.</text>
</comment>
<evidence type="ECO:0000256" key="12">
    <source>
        <dbReference type="ARBA" id="ARBA00029757"/>
    </source>
</evidence>
<feature type="region of interest" description="Disordered" evidence="14">
    <location>
        <begin position="1"/>
        <end position="24"/>
    </location>
</feature>